<dbReference type="InterPro" id="IPR014044">
    <property type="entry name" value="CAP_dom"/>
</dbReference>
<evidence type="ECO:0000259" key="2">
    <source>
        <dbReference type="SMART" id="SM00198"/>
    </source>
</evidence>
<accession>A0ABR4NHA4</accession>
<dbReference type="InterPro" id="IPR001283">
    <property type="entry name" value="CRISP-related"/>
</dbReference>
<feature type="compositionally biased region" description="Low complexity" evidence="1">
    <location>
        <begin position="73"/>
        <end position="87"/>
    </location>
</feature>
<dbReference type="InterPro" id="IPR018244">
    <property type="entry name" value="Allrgn_V5/Tpx1_CS"/>
</dbReference>
<dbReference type="Gene3D" id="3.40.33.10">
    <property type="entry name" value="CAP"/>
    <property type="match status" value="1"/>
</dbReference>
<feature type="compositionally biased region" description="Pro residues" evidence="1">
    <location>
        <begin position="88"/>
        <end position="110"/>
    </location>
</feature>
<feature type="compositionally biased region" description="Polar residues" evidence="1">
    <location>
        <begin position="28"/>
        <end position="38"/>
    </location>
</feature>
<dbReference type="Pfam" id="PF00188">
    <property type="entry name" value="CAP"/>
    <property type="match status" value="1"/>
</dbReference>
<comment type="caution">
    <text evidence="3">The sequence shown here is derived from an EMBL/GenBank/DDBJ whole genome shotgun (WGS) entry which is preliminary data.</text>
</comment>
<sequence>MTATATTRATTTVRKAADGTVTTTTVTPNPDGSKTIRTVVSRPSPASARPAAAPKAGVHASPAPSLQKPPARPAAATAAAPNRQAAVAPPPGRPHQTPKPGPQPAPPPLPDKTASGSRKHHHDPQGAKPAPVKDAPVPSKPALKPTAHPQPETKPQDASNPDKATVTKRPAAPAEPEPETTEPEAPFEIECLEGHNRLRQLAGVKPLAWSSKLTDAAKRWADHLADAGVLEHSYGRVGRWGENLYMVVSSVPHGHRLAHVLHGHEDDAQRSKRICKAALDAFFDERHKYHGEAISASNSRSFGHYTQLVWPSTTKLGAAIVTMGRHTVVVCEYWPPGNVVGQRAPWVRDKAK</sequence>
<dbReference type="PRINTS" id="PR00837">
    <property type="entry name" value="V5TPXLIKE"/>
</dbReference>
<reference evidence="3 4" key="1">
    <citation type="submission" date="2023-09" db="EMBL/GenBank/DDBJ databases">
        <title>Pangenome analysis of Batrachochytrium dendrobatidis and related Chytrids.</title>
        <authorList>
            <person name="Yacoub M.N."/>
            <person name="Stajich J.E."/>
            <person name="James T.Y."/>
        </authorList>
    </citation>
    <scope>NUCLEOTIDE SEQUENCE [LARGE SCALE GENOMIC DNA]</scope>
    <source>
        <strain evidence="3 4">JEL0888</strain>
    </source>
</reference>
<dbReference type="SUPFAM" id="SSF55797">
    <property type="entry name" value="PR-1-like"/>
    <property type="match status" value="1"/>
</dbReference>
<protein>
    <recommendedName>
        <fullName evidence="2">SCP domain-containing protein</fullName>
    </recommendedName>
</protein>
<gene>
    <name evidence="3" type="ORF">HK105_201744</name>
</gene>
<feature type="compositionally biased region" description="Low complexity" evidence="1">
    <location>
        <begin position="127"/>
        <end position="142"/>
    </location>
</feature>
<feature type="compositionally biased region" description="Low complexity" evidence="1">
    <location>
        <begin position="41"/>
        <end position="63"/>
    </location>
</feature>
<feature type="domain" description="SCP" evidence="2">
    <location>
        <begin position="186"/>
        <end position="341"/>
    </location>
</feature>
<feature type="region of interest" description="Disordered" evidence="1">
    <location>
        <begin position="1"/>
        <end position="184"/>
    </location>
</feature>
<organism evidence="3 4">
    <name type="scientific">Polyrhizophydium stewartii</name>
    <dbReference type="NCBI Taxonomy" id="2732419"/>
    <lineage>
        <taxon>Eukaryota</taxon>
        <taxon>Fungi</taxon>
        <taxon>Fungi incertae sedis</taxon>
        <taxon>Chytridiomycota</taxon>
        <taxon>Chytridiomycota incertae sedis</taxon>
        <taxon>Chytridiomycetes</taxon>
        <taxon>Rhizophydiales</taxon>
        <taxon>Rhizophydiales incertae sedis</taxon>
        <taxon>Polyrhizophydium</taxon>
    </lineage>
</organism>
<evidence type="ECO:0000256" key="1">
    <source>
        <dbReference type="SAM" id="MobiDB-lite"/>
    </source>
</evidence>
<dbReference type="EMBL" id="JADGIZ020000005">
    <property type="protein sequence ID" value="KAL2918910.1"/>
    <property type="molecule type" value="Genomic_DNA"/>
</dbReference>
<name>A0ABR4NHA4_9FUNG</name>
<proteinExistence type="predicted"/>
<dbReference type="InterPro" id="IPR035940">
    <property type="entry name" value="CAP_sf"/>
</dbReference>
<dbReference type="PANTHER" id="PTHR10334">
    <property type="entry name" value="CYSTEINE-RICH SECRETORY PROTEIN-RELATED"/>
    <property type="match status" value="1"/>
</dbReference>
<evidence type="ECO:0000313" key="3">
    <source>
        <dbReference type="EMBL" id="KAL2918910.1"/>
    </source>
</evidence>
<feature type="compositionally biased region" description="Low complexity" evidence="1">
    <location>
        <begin position="1"/>
        <end position="27"/>
    </location>
</feature>
<dbReference type="SMART" id="SM00198">
    <property type="entry name" value="SCP"/>
    <property type="match status" value="1"/>
</dbReference>
<keyword evidence="4" id="KW-1185">Reference proteome</keyword>
<dbReference type="Proteomes" id="UP001527925">
    <property type="component" value="Unassembled WGS sequence"/>
</dbReference>
<evidence type="ECO:0000313" key="4">
    <source>
        <dbReference type="Proteomes" id="UP001527925"/>
    </source>
</evidence>
<dbReference type="PROSITE" id="PS01009">
    <property type="entry name" value="CRISP_1"/>
    <property type="match status" value="1"/>
</dbReference>